<dbReference type="UCSC" id="C49F5.3">
    <property type="organism name" value="c. elegans"/>
</dbReference>
<dbReference type="GeneID" id="183612"/>
<accession>O17682</accession>
<dbReference type="EMBL" id="BX284606">
    <property type="protein sequence ID" value="CAB03977.2"/>
    <property type="molecule type" value="Genomic_DNA"/>
</dbReference>
<evidence type="ECO:0000313" key="3">
    <source>
        <dbReference type="Proteomes" id="UP000001940"/>
    </source>
</evidence>
<dbReference type="Bgee" id="WBGene00008207">
    <property type="expression patterns" value="Expressed in embryo and 4 other cell types or tissues"/>
</dbReference>
<dbReference type="AlphaFoldDB" id="O17682"/>
<dbReference type="FunCoup" id="O17682">
    <property type="interactions" value="255"/>
</dbReference>
<keyword evidence="1" id="KW-0472">Membrane</keyword>
<keyword evidence="3" id="KW-1185">Reference proteome</keyword>
<keyword evidence="1" id="KW-0812">Transmembrane</keyword>
<evidence type="ECO:0000256" key="1">
    <source>
        <dbReference type="SAM" id="Phobius"/>
    </source>
</evidence>
<dbReference type="eggNOG" id="ENOG502TIEN">
    <property type="taxonomic scope" value="Eukaryota"/>
</dbReference>
<dbReference type="Proteomes" id="UP000001940">
    <property type="component" value="Chromosome X"/>
</dbReference>
<reference evidence="2 3" key="1">
    <citation type="journal article" date="1998" name="Science">
        <title>Genome sequence of the nematode C. elegans: a platform for investigating biology.</title>
        <authorList>
            <consortium name="The C. elegans sequencing consortium"/>
            <person name="Sulson J.E."/>
            <person name="Waterston R."/>
        </authorList>
    </citation>
    <scope>NUCLEOTIDE SEQUENCE [LARGE SCALE GENOMIC DNA]</scope>
    <source>
        <strain evidence="2 3">Bristol N2</strain>
    </source>
</reference>
<dbReference type="CTD" id="183612"/>
<dbReference type="AGR" id="WB:WBGene00008207"/>
<dbReference type="PaxDb" id="6239-C49F5.3"/>
<evidence type="ECO:0000313" key="2">
    <source>
        <dbReference type="EMBL" id="CAB03977.2"/>
    </source>
</evidence>
<gene>
    <name evidence="2 4" type="ORF">C49F5.3</name>
    <name evidence="2" type="ORF">CELE_C49F5.3</name>
</gene>
<organism evidence="2 3">
    <name type="scientific">Caenorhabditis elegans</name>
    <dbReference type="NCBI Taxonomy" id="6239"/>
    <lineage>
        <taxon>Eukaryota</taxon>
        <taxon>Metazoa</taxon>
        <taxon>Ecdysozoa</taxon>
        <taxon>Nematoda</taxon>
        <taxon>Chromadorea</taxon>
        <taxon>Rhabditida</taxon>
        <taxon>Rhabditina</taxon>
        <taxon>Rhabditomorpha</taxon>
        <taxon>Rhabditoidea</taxon>
        <taxon>Rhabditidae</taxon>
        <taxon>Peloderinae</taxon>
        <taxon>Caenorhabditis</taxon>
    </lineage>
</organism>
<dbReference type="HOGENOM" id="CLU_094339_0_0_1"/>
<feature type="transmembrane region" description="Helical" evidence="1">
    <location>
        <begin position="53"/>
        <end position="78"/>
    </location>
</feature>
<proteinExistence type="predicted"/>
<dbReference type="RefSeq" id="NP_001359600.1">
    <property type="nucleotide sequence ID" value="NM_001373523.1"/>
</dbReference>
<dbReference type="PIR" id="T20072">
    <property type="entry name" value="T20072"/>
</dbReference>
<dbReference type="InParanoid" id="O17682"/>
<keyword evidence="1" id="KW-1133">Transmembrane helix</keyword>
<sequence>MMRFHNDFQKMERMRNMEFNLLFLLTVEMIITIVGYYTKDTFGILNKNITDTIYLFWIFNLLLASFFAGILSPINFAIYRIAFRLAHSSATAYIFYTTGFMMIPFYLVGYFLLESLYITNGISNQQMNYPSKWILNLADEYQKRTMVENIEGPRIHPFTSVACESIRKGAFEKNETFDDLFEYETAYEDVLFPIIQSSKSKRCGTFIV</sequence>
<dbReference type="WormBase" id="C49F5.3">
    <property type="protein sequence ID" value="CE53163"/>
    <property type="gene ID" value="WBGene00008207"/>
</dbReference>
<name>O17682_CAEEL</name>
<feature type="transmembrane region" description="Helical" evidence="1">
    <location>
        <begin position="21"/>
        <end position="38"/>
    </location>
</feature>
<dbReference type="KEGG" id="cel:CELE_C49F5.3"/>
<protein>
    <submittedName>
        <fullName evidence="2">Uncharacterized protein</fullName>
    </submittedName>
</protein>
<feature type="transmembrane region" description="Helical" evidence="1">
    <location>
        <begin position="90"/>
        <end position="113"/>
    </location>
</feature>
<dbReference type="OrthoDB" id="5871853at2759"/>
<evidence type="ECO:0000313" key="4">
    <source>
        <dbReference type="WormBase" id="C49F5.3"/>
    </source>
</evidence>
<dbReference type="STRING" id="6239.C49F5.3.1"/>